<feature type="non-terminal residue" evidence="4">
    <location>
        <position position="1"/>
    </location>
</feature>
<dbReference type="SUPFAM" id="SSF52540">
    <property type="entry name" value="P-loop containing nucleoside triphosphate hydrolases"/>
    <property type="match status" value="1"/>
</dbReference>
<sequence length="1882" mass="211545">VLMLIGSEVVTNTYANGRTGMVVPGLASQASDPPMQGMHMRISSSSSARPARSDIPFFSSSSANTFPLSMVTISSTSASNSQMVTTNSNRYKKLVSQFSKRADTASPFRPQKGTPITYSVMNKDTKTRSTSHELKGRRYRRYILEPTSTNNSVISRTFHLLDEGEEKIQLSERYKNITLILGNTGAGKSTFVQWIAGDNNKLIAKEVWAGTGQYLIEDGNRIGNSTLKSKTIFPELVVHSVTDTAFYDCPGFSDTRSSSMEIAITYFIKKVADYAERVKLIFVVNHSSVEKGVDRQDFLKLIRHATDFIQDIDRYRRSIAIMVTKVDNIYNKVGRNNFHLVSDGDVIKAIGSFLEEVQQELVERLGGVGVPDEQKIFYTQALKFVNTLLIKDGEQFLRIGIFRRPDEPGPLSNITLLQEGKRHIERIVNENLGFTATHDDDFGYTISDTSKVAVGALAVGINDNVSSYLLTIAARMQEHYNHSVLEMRSKLLSMSNIAAAVDADPVEAGIFIDSFNLGYTVTTNLMEEVANITTDQLAEKINKSLTILSIGGCDEAMLRIEQQGKYFAFLQVMSDSALGSRAWGDLLQPIAQYLSNSRREIQNNINDVSEKINVQVENNIYNIAKKVKEYYQSKMRYVVIQQLSDEIKFGHACIMNMTKEMEQLNTTQDLARKIPELISEDGPFKISRTINHISRHGKYLTFLQIISNKTLDTSSPSQLIIPLNETATYLKESQGWYEFLTNLYEKLSTYDVQKNRMKYNVAHIADWGQEGKLQGISITHHNFRQFMEKIKEFHVIGYNEVANIAADELRVEELKQVASLTLDGRLHALCQSNKLTIKGGYIRLSEVIVEIGNCKQNRTEIFALNKIFVDENLNKEGEKFKLVMIAPTWEVIGRRTINLSGADAPPHNPRKASDGEVDGRRGADGRPGLPGGPAGSFFGVGTTFLNGNMLNIMANGGNGGDGQDGGNGGSGRAGDSPIESIGHYNGNYKCDKLCVDGRAEVSFDCDYIYLVKKTSHSKTALNKIMLYGPPPPRLNYLFRYTKTIAIFGNNGEPGGNGGDGGRNGYGGKSGDVKLITLGNDLGISSINNNGREGTMGRGGEGGDGGRDGYSIWLKCTTIFGILSIYRRDYFELFKRFEEDRGYAQSGNNGRVGTDEANIHNPEPGAIIDNKTEIINDYKSYARENLHVAVGGRIRRHYLVQFFRELDTSRDIKRMYDVSGLVGEHRGLERQFRRLQKRDSVFFYQSLLDRINEYANNTDDNQRSLEHNKTLAYMYTAVLSKLYALKSDSDTTLIIDINGYLDIVMTDINNFIQLKEKYNMVNTINNYKNQYKANIDKKIEESKRFIEEEITPAIDQLHAQIDDKIELLLAEIKELQREGEDKREELRKKEKELEQTVVLKGLFSCFKIVEQAASFLGPAGAAAGAFLGAANSVTEAFVFGDQTAERQPLSLPAGVTADVRLLKAQVRRAKDIKVTRNNRILDDIAHEIDPHPLLKDVRESIARSRREMMEIRNREGAPGLEERSEEHVAKIKEELKAKEIELKTEKNNDKEGAAEALGAIDTVDRLIRISEVSLDIYSKHRSDRSNLDTMSNAVQQAEENLQNLKQYEGKIYSTITPILNNMAKDLEEVENTLGTKSQVSLDVTKWLVQSSLRDIKLSMRQLTKGFKIEEDLARCIEKLEESMTTLIHVYDRIQDYQQQQNLANYIAAVAAPHGPDNDDQKELEILIRSNLILTQYVTAVDALKQWVFPFTGLYLEKINLPSHLEFNYSNIEDSAAKVKEKIEQIKSQVHEYMTAIQHHDRLINVGLFNSIHVSSHPFFVWRNEHRKTEVRKLLSGEAIFLKADIRGSAPDKDAIKFNLLELNLKVANATRQIEVNDDLKGFK</sequence>
<evidence type="ECO:0000256" key="2">
    <source>
        <dbReference type="SAM" id="MobiDB-lite"/>
    </source>
</evidence>
<feature type="coiled-coil region" evidence="1">
    <location>
        <begin position="1767"/>
        <end position="1794"/>
    </location>
</feature>
<dbReference type="OMA" id="INDRTAN"/>
<dbReference type="Proteomes" id="UP000694843">
    <property type="component" value="Unplaced"/>
</dbReference>
<dbReference type="RefSeq" id="XP_018020421.2">
    <property type="nucleotide sequence ID" value="XM_018164932.2"/>
</dbReference>
<dbReference type="KEGG" id="hazt:108676795"/>
<protein>
    <submittedName>
        <fullName evidence="4">Uncharacterized protein LOC108676795</fullName>
    </submittedName>
</protein>
<evidence type="ECO:0000313" key="4">
    <source>
        <dbReference type="RefSeq" id="XP_018020421.2"/>
    </source>
</evidence>
<keyword evidence="3" id="KW-1185">Reference proteome</keyword>
<feature type="non-terminal residue" evidence="4">
    <location>
        <position position="1882"/>
    </location>
</feature>
<proteinExistence type="predicted"/>
<feature type="coiled-coil region" evidence="1">
    <location>
        <begin position="1327"/>
        <end position="1395"/>
    </location>
</feature>
<gene>
    <name evidence="4" type="primary">LOC108676795</name>
</gene>
<feature type="compositionally biased region" description="Basic and acidic residues" evidence="2">
    <location>
        <begin position="911"/>
        <end position="924"/>
    </location>
</feature>
<reference evidence="4" key="1">
    <citation type="submission" date="2025-08" db="UniProtKB">
        <authorList>
            <consortium name="RefSeq"/>
        </authorList>
    </citation>
    <scope>IDENTIFICATION</scope>
    <source>
        <tissue evidence="4">Whole organism</tissue>
    </source>
</reference>
<feature type="coiled-coil region" evidence="1">
    <location>
        <begin position="1493"/>
        <end position="1547"/>
    </location>
</feature>
<feature type="region of interest" description="Disordered" evidence="2">
    <location>
        <begin position="899"/>
        <end position="933"/>
    </location>
</feature>
<dbReference type="InterPro" id="IPR027417">
    <property type="entry name" value="P-loop_NTPase"/>
</dbReference>
<keyword evidence="1" id="KW-0175">Coiled coil</keyword>
<name>A0A8B7P5Q9_HYAAZ</name>
<accession>A0A8B7P5Q9</accession>
<dbReference type="OrthoDB" id="2386367at2759"/>
<dbReference type="Gene3D" id="3.40.50.300">
    <property type="entry name" value="P-loop containing nucleotide triphosphate hydrolases"/>
    <property type="match status" value="1"/>
</dbReference>
<evidence type="ECO:0000313" key="3">
    <source>
        <dbReference type="Proteomes" id="UP000694843"/>
    </source>
</evidence>
<dbReference type="GeneID" id="108676795"/>
<evidence type="ECO:0000256" key="1">
    <source>
        <dbReference type="SAM" id="Coils"/>
    </source>
</evidence>
<organism evidence="3 4">
    <name type="scientific">Hyalella azteca</name>
    <name type="common">Amphipod</name>
    <dbReference type="NCBI Taxonomy" id="294128"/>
    <lineage>
        <taxon>Eukaryota</taxon>
        <taxon>Metazoa</taxon>
        <taxon>Ecdysozoa</taxon>
        <taxon>Arthropoda</taxon>
        <taxon>Crustacea</taxon>
        <taxon>Multicrustacea</taxon>
        <taxon>Malacostraca</taxon>
        <taxon>Eumalacostraca</taxon>
        <taxon>Peracarida</taxon>
        <taxon>Amphipoda</taxon>
        <taxon>Senticaudata</taxon>
        <taxon>Talitrida</taxon>
        <taxon>Talitroidea</taxon>
        <taxon>Hyalellidae</taxon>
        <taxon>Hyalella</taxon>
    </lineage>
</organism>